<accession>A0AA86TMW4</accession>
<sequence length="117" mass="13570">MKFPLLLKIMPRTPKSHQSKKQTDEVYEKFDKSEQPSLKLALKVIQVKGKDYIKQCMLCAADGRFQKFVSPNVRQIEHHFADHGISRQTMCQGITQYLEAAQQRAYQEKEKPQTTTA</sequence>
<evidence type="ECO:0000313" key="1">
    <source>
        <dbReference type="EMBL" id="CAI9922181.1"/>
    </source>
</evidence>
<organism evidence="1">
    <name type="scientific">Hexamita inflata</name>
    <dbReference type="NCBI Taxonomy" id="28002"/>
    <lineage>
        <taxon>Eukaryota</taxon>
        <taxon>Metamonada</taxon>
        <taxon>Diplomonadida</taxon>
        <taxon>Hexamitidae</taxon>
        <taxon>Hexamitinae</taxon>
        <taxon>Hexamita</taxon>
    </lineage>
</organism>
<protein>
    <submittedName>
        <fullName evidence="2">Hypothetical_protein</fullName>
    </submittedName>
</protein>
<reference evidence="2 3" key="2">
    <citation type="submission" date="2024-07" db="EMBL/GenBank/DDBJ databases">
        <authorList>
            <person name="Akdeniz Z."/>
        </authorList>
    </citation>
    <scope>NUCLEOTIDE SEQUENCE [LARGE SCALE GENOMIC DNA]</scope>
</reference>
<evidence type="ECO:0000313" key="3">
    <source>
        <dbReference type="Proteomes" id="UP001642409"/>
    </source>
</evidence>
<reference evidence="1" key="1">
    <citation type="submission" date="2023-06" db="EMBL/GenBank/DDBJ databases">
        <authorList>
            <person name="Kurt Z."/>
        </authorList>
    </citation>
    <scope>NUCLEOTIDE SEQUENCE</scope>
</reference>
<name>A0AA86TMW4_9EUKA</name>
<dbReference type="Proteomes" id="UP001642409">
    <property type="component" value="Unassembled WGS sequence"/>
</dbReference>
<comment type="caution">
    <text evidence="1">The sequence shown here is derived from an EMBL/GenBank/DDBJ whole genome shotgun (WGS) entry which is preliminary data.</text>
</comment>
<proteinExistence type="predicted"/>
<dbReference type="EMBL" id="CATOUU010000248">
    <property type="protein sequence ID" value="CAI9922181.1"/>
    <property type="molecule type" value="Genomic_DNA"/>
</dbReference>
<dbReference type="EMBL" id="CAXDID020000024">
    <property type="protein sequence ID" value="CAL5989615.1"/>
    <property type="molecule type" value="Genomic_DNA"/>
</dbReference>
<gene>
    <name evidence="2" type="ORF">HINF_LOCUS10943</name>
    <name evidence="1" type="ORF">HINF_LOCUS9826</name>
</gene>
<evidence type="ECO:0000313" key="2">
    <source>
        <dbReference type="EMBL" id="CAL5989615.1"/>
    </source>
</evidence>
<keyword evidence="3" id="KW-1185">Reference proteome</keyword>
<dbReference type="AlphaFoldDB" id="A0AA86TMW4"/>